<dbReference type="SUPFAM" id="SSF49785">
    <property type="entry name" value="Galactose-binding domain-like"/>
    <property type="match status" value="1"/>
</dbReference>
<protein>
    <recommendedName>
        <fullName evidence="2">F5/8 type C domain-containing protein</fullName>
    </recommendedName>
</protein>
<feature type="region of interest" description="Disordered" evidence="1">
    <location>
        <begin position="36"/>
        <end position="66"/>
    </location>
</feature>
<dbReference type="EMBL" id="CADEAL010001675">
    <property type="protein sequence ID" value="CAB1434594.1"/>
    <property type="molecule type" value="Genomic_DNA"/>
</dbReference>
<dbReference type="SUPFAM" id="SSF49899">
    <property type="entry name" value="Concanavalin A-like lectins/glucanases"/>
    <property type="match status" value="1"/>
</dbReference>
<dbReference type="PROSITE" id="PS50022">
    <property type="entry name" value="FA58C_3"/>
    <property type="match status" value="1"/>
</dbReference>
<dbReference type="PANTHER" id="PTHR24543">
    <property type="entry name" value="MULTICOPPER OXIDASE-RELATED"/>
    <property type="match status" value="1"/>
</dbReference>
<feature type="domain" description="F5/8 type C" evidence="2">
    <location>
        <begin position="73"/>
        <end position="219"/>
    </location>
</feature>
<reference evidence="3" key="1">
    <citation type="submission" date="2020-03" db="EMBL/GenBank/DDBJ databases">
        <authorList>
            <person name="Weist P."/>
        </authorList>
    </citation>
    <scope>NUCLEOTIDE SEQUENCE</scope>
</reference>
<accession>A0A9N7ULP0</accession>
<evidence type="ECO:0000256" key="1">
    <source>
        <dbReference type="SAM" id="MobiDB-lite"/>
    </source>
</evidence>
<dbReference type="Proteomes" id="UP001153269">
    <property type="component" value="Unassembled WGS sequence"/>
</dbReference>
<evidence type="ECO:0000259" key="2">
    <source>
        <dbReference type="PROSITE" id="PS50022"/>
    </source>
</evidence>
<dbReference type="InterPro" id="IPR013320">
    <property type="entry name" value="ConA-like_dom_sf"/>
</dbReference>
<comment type="caution">
    <text evidence="3">The sequence shown here is derived from an EMBL/GenBank/DDBJ whole genome shotgun (WGS) entry which is preliminary data.</text>
</comment>
<dbReference type="Gene3D" id="2.60.120.260">
    <property type="entry name" value="Galactose-binding domain-like"/>
    <property type="match status" value="1"/>
</dbReference>
<gene>
    <name evidence="3" type="ORF">PLEPLA_LOCUS22645</name>
</gene>
<feature type="region of interest" description="Disordered" evidence="1">
    <location>
        <begin position="1"/>
        <end position="22"/>
    </location>
</feature>
<evidence type="ECO:0000313" key="4">
    <source>
        <dbReference type="Proteomes" id="UP001153269"/>
    </source>
</evidence>
<dbReference type="Pfam" id="PF00754">
    <property type="entry name" value="F5_F8_type_C"/>
    <property type="match status" value="1"/>
</dbReference>
<dbReference type="Gene3D" id="2.60.120.200">
    <property type="match status" value="1"/>
</dbReference>
<organism evidence="3 4">
    <name type="scientific">Pleuronectes platessa</name>
    <name type="common">European plaice</name>
    <dbReference type="NCBI Taxonomy" id="8262"/>
    <lineage>
        <taxon>Eukaryota</taxon>
        <taxon>Metazoa</taxon>
        <taxon>Chordata</taxon>
        <taxon>Craniata</taxon>
        <taxon>Vertebrata</taxon>
        <taxon>Euteleostomi</taxon>
        <taxon>Actinopterygii</taxon>
        <taxon>Neopterygii</taxon>
        <taxon>Teleostei</taxon>
        <taxon>Neoteleostei</taxon>
        <taxon>Acanthomorphata</taxon>
        <taxon>Carangaria</taxon>
        <taxon>Pleuronectiformes</taxon>
        <taxon>Pleuronectoidei</taxon>
        <taxon>Pleuronectidae</taxon>
        <taxon>Pleuronectes</taxon>
    </lineage>
</organism>
<dbReference type="AlphaFoldDB" id="A0A9N7ULP0"/>
<dbReference type="InterPro" id="IPR000421">
    <property type="entry name" value="FA58C"/>
</dbReference>
<dbReference type="SMART" id="SM00231">
    <property type="entry name" value="FA58C"/>
    <property type="match status" value="1"/>
</dbReference>
<proteinExistence type="predicted"/>
<evidence type="ECO:0000313" key="3">
    <source>
        <dbReference type="EMBL" id="CAB1434594.1"/>
    </source>
</evidence>
<keyword evidence="4" id="KW-1185">Reference proteome</keyword>
<sequence length="346" mass="38318">MERLKQRSSCFSPARAGQREQKTCVTVPWCPTCRRPPSGAPPSCPAATHRASPNSTGEKEPEVGPPLTSDRYQWLEVDLGERTRISAVATQGRYGSSDWLTSYLLMFSDTGHNWKQYRQEDSIGTCCQTLKLLTQKLRRFCSMVVFFLYSWKVLRSRKEYKTDTLCNVVTHCCMDGNSNADSVVQYKLQQPAIARFLRLLPLSWNPNGRIGLRLETYGCPHASDVVALDGASGLVYRWSPGARRSSKEVVSLKFKTLRNSGTLLQAAGEGGLGLSLELERGKLQLLLRTGHTDCVIEVVCCVVDPELTHGRLCSANTFRSRSNAPSQGSSLYEATLSNRAATLSGK</sequence>
<name>A0A9N7ULP0_PLEPL</name>
<dbReference type="InterPro" id="IPR008979">
    <property type="entry name" value="Galactose-bd-like_sf"/>
</dbReference>
<dbReference type="PANTHER" id="PTHR24543:SF325">
    <property type="entry name" value="F5_8 TYPE C DOMAIN-CONTAINING PROTEIN"/>
    <property type="match status" value="1"/>
</dbReference>